<dbReference type="Proteomes" id="UP000800981">
    <property type="component" value="Unassembled WGS sequence"/>
</dbReference>
<name>A0ABX0GXW3_9ACTN</name>
<dbReference type="Gene3D" id="1.20.120.450">
    <property type="entry name" value="dinb family like domain"/>
    <property type="match status" value="1"/>
</dbReference>
<proteinExistence type="predicted"/>
<dbReference type="SUPFAM" id="SSF109854">
    <property type="entry name" value="DinB/YfiT-like putative metalloenzymes"/>
    <property type="match status" value="1"/>
</dbReference>
<comment type="caution">
    <text evidence="1">The sequence shown here is derived from an EMBL/GenBank/DDBJ whole genome shotgun (WGS) entry which is preliminary data.</text>
</comment>
<dbReference type="InterPro" id="IPR007061">
    <property type="entry name" value="MST-like"/>
</dbReference>
<evidence type="ECO:0000313" key="1">
    <source>
        <dbReference type="EMBL" id="NHC14073.1"/>
    </source>
</evidence>
<dbReference type="EMBL" id="JAANNP010000004">
    <property type="protein sequence ID" value="NHC14073.1"/>
    <property type="molecule type" value="Genomic_DNA"/>
</dbReference>
<dbReference type="RefSeq" id="WP_166281252.1">
    <property type="nucleotide sequence ID" value="NZ_JAANNP010000004.1"/>
</dbReference>
<sequence>MQSPPDPGPFFDGPPQTESDPQALLLGYLDWYREALFRKLEGLSDEQLRTPLERVGWAPLALVKHLGWVERRWLRWGFTAEDVLARPPGGTPAEWRIEEDEPTEAVVAAYRTEVEHARAVLAGASLVSPSAAGGRFASADDAPPLGRILFHLLQEYSRHVGQLDVVRQLIDGATGE</sequence>
<dbReference type="InterPro" id="IPR034660">
    <property type="entry name" value="DinB/YfiT-like"/>
</dbReference>
<evidence type="ECO:0000313" key="2">
    <source>
        <dbReference type="Proteomes" id="UP000800981"/>
    </source>
</evidence>
<reference evidence="1 2" key="1">
    <citation type="submission" date="2020-03" db="EMBL/GenBank/DDBJ databases">
        <title>Two novel Motilibacter sp.</title>
        <authorList>
            <person name="Liu S."/>
        </authorList>
    </citation>
    <scope>NUCLEOTIDE SEQUENCE [LARGE SCALE GENOMIC DNA]</scope>
    <source>
        <strain evidence="1 2">E257</strain>
    </source>
</reference>
<gene>
    <name evidence="1" type="ORF">G9H71_09800</name>
</gene>
<organism evidence="1 2">
    <name type="scientific">Motilibacter deserti</name>
    <dbReference type="NCBI Taxonomy" id="2714956"/>
    <lineage>
        <taxon>Bacteria</taxon>
        <taxon>Bacillati</taxon>
        <taxon>Actinomycetota</taxon>
        <taxon>Actinomycetes</taxon>
        <taxon>Motilibacterales</taxon>
        <taxon>Motilibacteraceae</taxon>
        <taxon>Motilibacter</taxon>
    </lineage>
</organism>
<accession>A0ABX0GXW3</accession>
<protein>
    <submittedName>
        <fullName evidence="1">DinB family protein</fullName>
    </submittedName>
</protein>
<dbReference type="Pfam" id="PF04978">
    <property type="entry name" value="MST"/>
    <property type="match status" value="1"/>
</dbReference>
<keyword evidence="2" id="KW-1185">Reference proteome</keyword>